<keyword evidence="3" id="KW-0813">Transport</keyword>
<keyword evidence="7 11" id="KW-1133">Transmembrane helix</keyword>
<dbReference type="GO" id="GO:0006754">
    <property type="term" value="P:ATP biosynthetic process"/>
    <property type="evidence" value="ECO:0007669"/>
    <property type="project" value="UniProtKB-KW"/>
</dbReference>
<dbReference type="GO" id="GO:0045259">
    <property type="term" value="C:proton-transporting ATP synthase complex"/>
    <property type="evidence" value="ECO:0007669"/>
    <property type="project" value="UniProtKB-KW"/>
</dbReference>
<evidence type="ECO:0000256" key="9">
    <source>
        <dbReference type="ARBA" id="ARBA00023136"/>
    </source>
</evidence>
<keyword evidence="4" id="KW-0138">CF(0)</keyword>
<evidence type="ECO:0000256" key="1">
    <source>
        <dbReference type="ARBA" id="ARBA00004141"/>
    </source>
</evidence>
<keyword evidence="6" id="KW-0375">Hydrogen ion transport</keyword>
<name>A0A1J0I325_9CEST</name>
<organism evidence="12">
    <name type="scientific">Cladotaenia vulturi</name>
    <dbReference type="NCBI Taxonomy" id="1917734"/>
    <lineage>
        <taxon>Eukaryota</taxon>
        <taxon>Metazoa</taxon>
        <taxon>Spiralia</taxon>
        <taxon>Lophotrochozoa</taxon>
        <taxon>Platyhelminthes</taxon>
        <taxon>Cestoda</taxon>
        <taxon>Eucestoda</taxon>
        <taxon>Cyclophyllidea</taxon>
        <taxon>Paruterinidae</taxon>
        <taxon>Cladotaenia</taxon>
    </lineage>
</organism>
<reference evidence="12" key="1">
    <citation type="journal article" date="2016" name="Parasit. Vectors">
        <title>The complete mitochondrial genome of the tapeworm Cladotaenia vulturi (Cestoda: Paruterinidae): gene arrangement and phylogenetic relationships with other cestodes.</title>
        <authorList>
            <person name="Guo A."/>
        </authorList>
    </citation>
    <scope>NUCLEOTIDE SEQUENCE</scope>
</reference>
<evidence type="ECO:0000256" key="5">
    <source>
        <dbReference type="ARBA" id="ARBA00022692"/>
    </source>
</evidence>
<accession>A0A1J0I325</accession>
<proteinExistence type="inferred from homology"/>
<evidence type="ECO:0000256" key="10">
    <source>
        <dbReference type="ARBA" id="ARBA00023310"/>
    </source>
</evidence>
<feature type="transmembrane region" description="Helical" evidence="11">
    <location>
        <begin position="18"/>
        <end position="41"/>
    </location>
</feature>
<gene>
    <name evidence="12" type="primary">atp6</name>
</gene>
<feature type="transmembrane region" description="Helical" evidence="11">
    <location>
        <begin position="82"/>
        <end position="106"/>
    </location>
</feature>
<keyword evidence="9 11" id="KW-0472">Membrane</keyword>
<evidence type="ECO:0000256" key="11">
    <source>
        <dbReference type="SAM" id="Phobius"/>
    </source>
</evidence>
<comment type="subcellular location">
    <subcellularLocation>
        <location evidence="1">Membrane</location>
        <topology evidence="1">Multi-pass membrane protein</topology>
    </subcellularLocation>
</comment>
<feature type="transmembrane region" description="Helical" evidence="11">
    <location>
        <begin position="137"/>
        <end position="160"/>
    </location>
</feature>
<comment type="similarity">
    <text evidence="2">Belongs to the ATPase A chain family.</text>
</comment>
<evidence type="ECO:0000256" key="2">
    <source>
        <dbReference type="ARBA" id="ARBA00006810"/>
    </source>
</evidence>
<keyword evidence="5 11" id="KW-0812">Transmembrane</keyword>
<geneLocation type="mitochondrion" evidence="12"/>
<dbReference type="EMBL" id="KU559932">
    <property type="protein sequence ID" value="APC62895.1"/>
    <property type="molecule type" value="Genomic_DNA"/>
</dbReference>
<protein>
    <submittedName>
        <fullName evidence="12">ATP synthase F0 subunit 6</fullName>
    </submittedName>
</protein>
<evidence type="ECO:0000256" key="8">
    <source>
        <dbReference type="ARBA" id="ARBA00023065"/>
    </source>
</evidence>
<keyword evidence="12" id="KW-0496">Mitochondrion</keyword>
<dbReference type="RefSeq" id="YP_009327975.1">
    <property type="nucleotide sequence ID" value="NC_032067.1"/>
</dbReference>
<dbReference type="GO" id="GO:1902600">
    <property type="term" value="P:proton transmembrane transport"/>
    <property type="evidence" value="ECO:0007669"/>
    <property type="project" value="UniProtKB-KW"/>
</dbReference>
<keyword evidence="10" id="KW-0066">ATP synthesis</keyword>
<evidence type="ECO:0000313" key="12">
    <source>
        <dbReference type="EMBL" id="APC62895.1"/>
    </source>
</evidence>
<evidence type="ECO:0000256" key="3">
    <source>
        <dbReference type="ARBA" id="ARBA00022448"/>
    </source>
</evidence>
<feature type="transmembrane region" description="Helical" evidence="11">
    <location>
        <begin position="112"/>
        <end position="130"/>
    </location>
</feature>
<evidence type="ECO:0000256" key="7">
    <source>
        <dbReference type="ARBA" id="ARBA00022989"/>
    </source>
</evidence>
<dbReference type="SUPFAM" id="SSF81336">
    <property type="entry name" value="F1F0 ATP synthase subunit A"/>
    <property type="match status" value="1"/>
</dbReference>
<sequence length="171" mass="19875">MFSVFNGFNSMVSCIYNYVVYMFSYYHLTVLLSILFTFLVYRFPYCYSLYIFVTILIIMIFSMFLSMFFSRIICDINGFFSCFIPVGTPIYICLLVCLAEAISYIIRPIVLILRPFINISLGCIGAVYLGSLCLSSMFCYVLLCVLFFYEVFVALVHWYIVISILSFSIDH</sequence>
<dbReference type="AlphaFoldDB" id="A0A1J0I325"/>
<dbReference type="InterPro" id="IPR035908">
    <property type="entry name" value="F0_ATP_A_sf"/>
</dbReference>
<evidence type="ECO:0000256" key="6">
    <source>
        <dbReference type="ARBA" id="ARBA00022781"/>
    </source>
</evidence>
<evidence type="ECO:0000256" key="4">
    <source>
        <dbReference type="ARBA" id="ARBA00022547"/>
    </source>
</evidence>
<keyword evidence="8" id="KW-0406">Ion transport</keyword>
<feature type="transmembrane region" description="Helical" evidence="11">
    <location>
        <begin position="47"/>
        <end position="70"/>
    </location>
</feature>